<dbReference type="HAMAP" id="MF_01539">
    <property type="entry name" value="TmcAL"/>
    <property type="match status" value="1"/>
</dbReference>
<feature type="binding site" evidence="2">
    <location>
        <position position="194"/>
    </location>
    <ligand>
        <name>ATP</name>
        <dbReference type="ChEBI" id="CHEBI:30616"/>
    </ligand>
</feature>
<dbReference type="Gene3D" id="3.40.50.620">
    <property type="entry name" value="HUPs"/>
    <property type="match status" value="1"/>
</dbReference>
<keyword evidence="2" id="KW-0436">Ligase</keyword>
<dbReference type="SUPFAM" id="SSF52374">
    <property type="entry name" value="Nucleotidylyl transferase"/>
    <property type="match status" value="1"/>
</dbReference>
<keyword evidence="2" id="KW-0963">Cytoplasm</keyword>
<dbReference type="Pfam" id="PF05636">
    <property type="entry name" value="HIGH_NTase1"/>
    <property type="match status" value="1"/>
</dbReference>
<feature type="binding site" evidence="2">
    <location>
        <position position="102"/>
    </location>
    <ligand>
        <name>ATP</name>
        <dbReference type="ChEBI" id="CHEBI:30616"/>
    </ligand>
</feature>
<comment type="caution">
    <text evidence="2">Lacks conserved residue(s) required for the propagation of feature annotation.</text>
</comment>
<dbReference type="RefSeq" id="WP_202747568.1">
    <property type="nucleotide sequence ID" value="NZ_JAESWC010000002.1"/>
</dbReference>
<comment type="subcellular location">
    <subcellularLocation>
        <location evidence="2">Cytoplasm</location>
    </subcellularLocation>
</comment>
<feature type="binding site" evidence="2">
    <location>
        <position position="169"/>
    </location>
    <ligand>
        <name>ATP</name>
        <dbReference type="ChEBI" id="CHEBI:30616"/>
    </ligand>
</feature>
<keyword evidence="2" id="KW-0067">ATP-binding</keyword>
<comment type="similarity">
    <text evidence="2">Belongs to the TmcAL family.</text>
</comment>
<comment type="function">
    <text evidence="2">Catalyzes the formation of N(4)-acetylcytidine (ac(4)C) at the wobble position of elongator tRNA(Met), using acetate and ATP as substrates. First activates an acetate ion to form acetyladenylate (Ac-AMP) and then transfers the acetyl group to tRNA to form ac(4)C34.</text>
</comment>
<dbReference type="PANTHER" id="PTHR37825:SF1">
    <property type="entry name" value="TRNA(MET) CYTIDINE ACETATE LIGASE"/>
    <property type="match status" value="1"/>
</dbReference>
<keyword evidence="4" id="KW-1185">Reference proteome</keyword>
<proteinExistence type="inferred from homology"/>
<reference evidence="3 4" key="1">
    <citation type="submission" date="2021-01" db="EMBL/GenBank/DDBJ databases">
        <title>Genome public.</title>
        <authorList>
            <person name="Liu C."/>
            <person name="Sun Q."/>
        </authorList>
    </citation>
    <scope>NUCLEOTIDE SEQUENCE [LARGE SCALE GENOMIC DNA]</scope>
    <source>
        <strain evidence="3 4">YIM B02515</strain>
    </source>
</reference>
<dbReference type="NCBIfam" id="NF010191">
    <property type="entry name" value="PRK13670.1"/>
    <property type="match status" value="1"/>
</dbReference>
<feature type="binding site" evidence="2">
    <location>
        <begin position="7"/>
        <end position="20"/>
    </location>
    <ligand>
        <name>ATP</name>
        <dbReference type="ChEBI" id="CHEBI:30616"/>
    </ligand>
</feature>
<keyword evidence="2" id="KW-0694">RNA-binding</keyword>
<evidence type="ECO:0000256" key="2">
    <source>
        <dbReference type="HAMAP-Rule" id="MF_01539"/>
    </source>
</evidence>
<dbReference type="InterPro" id="IPR014729">
    <property type="entry name" value="Rossmann-like_a/b/a_fold"/>
</dbReference>
<keyword evidence="2" id="KW-0820">tRNA-binding</keyword>
<name>A0ABS1T6G0_9CLOT</name>
<dbReference type="EMBL" id="JAESWC010000002">
    <property type="protein sequence ID" value="MBL4934933.1"/>
    <property type="molecule type" value="Genomic_DNA"/>
</dbReference>
<dbReference type="InterPro" id="IPR008513">
    <property type="entry name" value="tRNA(Met)_cyd_acetate_ligase"/>
</dbReference>
<protein>
    <recommendedName>
        <fullName evidence="2">tRNA(Met) cytidine acetate ligase</fullName>
        <ecNumber evidence="2">6.3.4.-</ecNumber>
    </recommendedName>
</protein>
<sequence>MKISSIISEYNPLHKGHIYHINKTKEISSSEGIICIMSGNYVQRGVPAIIDKWSRARAALQCGVDLVIELPAVYSLSSAEFFAFGAVSLLDSLGVVDTISFGSELGEIEFIKTVSKILLEEPEDFNKNLKEYLSKGYAYPNSRSRAIIDYLNTINQNTTETESILNSSNNILAIEYCKSLLKLNSPIKPITVKREGGAYNSTSLNEVFSSATSIRKYLKEHNNIDELNNHIPEGTLQAIKKYESANYPLVHEDYMFPFIKYKCFTDKNNISNIPDASEGIDNRIYKLISSSENYSELVSKIKSKRYTYTRISRILCQYFIGFEHFDSHRLRTESCPYARVLGFNETGMKILKHIKGNSSIPIYTKLPRDLDDCLKLDIQATNSYSLINNFISPFSDYLINPIKL</sequence>
<dbReference type="EC" id="6.3.4.-" evidence="2"/>
<evidence type="ECO:0000313" key="3">
    <source>
        <dbReference type="EMBL" id="MBL4934933.1"/>
    </source>
</evidence>
<comment type="catalytic activity">
    <reaction evidence="2">
        <text>cytidine(34) in elongator tRNA(Met) + acetate + ATP = N(4)-acetylcytidine(34) in elongator tRNA(Met) + AMP + diphosphate</text>
        <dbReference type="Rhea" id="RHEA:58144"/>
        <dbReference type="Rhea" id="RHEA-COMP:10693"/>
        <dbReference type="Rhea" id="RHEA-COMP:10694"/>
        <dbReference type="ChEBI" id="CHEBI:30089"/>
        <dbReference type="ChEBI" id="CHEBI:30616"/>
        <dbReference type="ChEBI" id="CHEBI:33019"/>
        <dbReference type="ChEBI" id="CHEBI:74900"/>
        <dbReference type="ChEBI" id="CHEBI:82748"/>
        <dbReference type="ChEBI" id="CHEBI:456215"/>
    </reaction>
</comment>
<organism evidence="3 4">
    <name type="scientific">Clostridium rhizosphaerae</name>
    <dbReference type="NCBI Taxonomy" id="2803861"/>
    <lineage>
        <taxon>Bacteria</taxon>
        <taxon>Bacillati</taxon>
        <taxon>Bacillota</taxon>
        <taxon>Clostridia</taxon>
        <taxon>Eubacteriales</taxon>
        <taxon>Clostridiaceae</taxon>
        <taxon>Clostridium</taxon>
    </lineage>
</organism>
<accession>A0ABS1T6G0</accession>
<keyword evidence="1 2" id="KW-0819">tRNA processing</keyword>
<dbReference type="Proteomes" id="UP000632377">
    <property type="component" value="Unassembled WGS sequence"/>
</dbReference>
<comment type="caution">
    <text evidence="3">The sequence shown here is derived from an EMBL/GenBank/DDBJ whole genome shotgun (WGS) entry which is preliminary data.</text>
</comment>
<gene>
    <name evidence="2" type="primary">tmcAL</name>
    <name evidence="3" type="ORF">JK636_04075</name>
</gene>
<dbReference type="PANTHER" id="PTHR37825">
    <property type="entry name" value="TRNA(MET) CYTIDINE ACETATE LIGASE"/>
    <property type="match status" value="1"/>
</dbReference>
<evidence type="ECO:0000256" key="1">
    <source>
        <dbReference type="ARBA" id="ARBA00022694"/>
    </source>
</evidence>
<keyword evidence="2" id="KW-0547">Nucleotide-binding</keyword>
<evidence type="ECO:0000313" key="4">
    <source>
        <dbReference type="Proteomes" id="UP000632377"/>
    </source>
</evidence>